<dbReference type="EMBL" id="JBANRG010000011">
    <property type="protein sequence ID" value="KAK7462135.1"/>
    <property type="molecule type" value="Genomic_DNA"/>
</dbReference>
<comment type="caution">
    <text evidence="1">The sequence shown here is derived from an EMBL/GenBank/DDBJ whole genome shotgun (WGS) entry which is preliminary data.</text>
</comment>
<evidence type="ECO:0000313" key="1">
    <source>
        <dbReference type="EMBL" id="KAK7462135.1"/>
    </source>
</evidence>
<protein>
    <submittedName>
        <fullName evidence="1">Uncharacterized protein</fullName>
    </submittedName>
</protein>
<dbReference type="Proteomes" id="UP001498398">
    <property type="component" value="Unassembled WGS sequence"/>
</dbReference>
<keyword evidence="2" id="KW-1185">Reference proteome</keyword>
<gene>
    <name evidence="1" type="ORF">VKT23_007738</name>
</gene>
<organism evidence="1 2">
    <name type="scientific">Marasmiellus scandens</name>
    <dbReference type="NCBI Taxonomy" id="2682957"/>
    <lineage>
        <taxon>Eukaryota</taxon>
        <taxon>Fungi</taxon>
        <taxon>Dikarya</taxon>
        <taxon>Basidiomycota</taxon>
        <taxon>Agaricomycotina</taxon>
        <taxon>Agaricomycetes</taxon>
        <taxon>Agaricomycetidae</taxon>
        <taxon>Agaricales</taxon>
        <taxon>Marasmiineae</taxon>
        <taxon>Omphalotaceae</taxon>
        <taxon>Marasmiellus</taxon>
    </lineage>
</organism>
<evidence type="ECO:0000313" key="2">
    <source>
        <dbReference type="Proteomes" id="UP001498398"/>
    </source>
</evidence>
<proteinExistence type="predicted"/>
<sequence length="207" mass="22349">MTSTSSWKALFVDVLHSSYDPVDAGIVIAPTIGSLDGPSSLEDIAIHLLNEAIKHPAKIDELLSVYTSIAEALSNDFEEGGWKGKHAARKALGIQLSECTQSLNPVLNPIFVDLLDDNCRNIPSESNSEDVAEVVRQMAENRRAYIIAAAVYGCARAVDAVMEDDPEYDMAIVRIEHSLGLQEGIVQVEANHIAAGKVCLKFGGTEE</sequence>
<name>A0ABR1JJE9_9AGAR</name>
<accession>A0ABR1JJE9</accession>
<reference evidence="1 2" key="1">
    <citation type="submission" date="2024-01" db="EMBL/GenBank/DDBJ databases">
        <title>A draft genome for the cacao thread blight pathogen Marasmiellus scandens.</title>
        <authorList>
            <person name="Baruah I.K."/>
            <person name="Leung J."/>
            <person name="Bukari Y."/>
            <person name="Amoako-Attah I."/>
            <person name="Meinhardt L.W."/>
            <person name="Bailey B.A."/>
            <person name="Cohen S.P."/>
        </authorList>
    </citation>
    <scope>NUCLEOTIDE SEQUENCE [LARGE SCALE GENOMIC DNA]</scope>
    <source>
        <strain evidence="1 2">GH-19</strain>
    </source>
</reference>